<sequence>MYNGGGIFLWREIRNYKFYFESKTSKLELLNIAKWTEL</sequence>
<dbReference type="AlphaFoldDB" id="A8RAA9"/>
<reference evidence="1 2" key="1">
    <citation type="submission" date="2007-09" db="EMBL/GenBank/DDBJ databases">
        <title>Draft genome sequence of Eubacterium dolichum (DSM 3991).</title>
        <authorList>
            <person name="Sudarsanam P."/>
            <person name="Ley R."/>
            <person name="Guruge J."/>
            <person name="Turnbaugh P.J."/>
            <person name="Mahowald M."/>
            <person name="Liep D."/>
            <person name="Gordon J."/>
        </authorList>
    </citation>
    <scope>NUCLEOTIDE SEQUENCE [LARGE SCALE GENOMIC DNA]</scope>
    <source>
        <strain evidence="1 2">DSM 3991</strain>
    </source>
</reference>
<dbReference type="EMBL" id="ABAW02000018">
    <property type="protein sequence ID" value="EDP11580.1"/>
    <property type="molecule type" value="Genomic_DNA"/>
</dbReference>
<evidence type="ECO:0000313" key="1">
    <source>
        <dbReference type="EMBL" id="EDP11580.1"/>
    </source>
</evidence>
<proteinExistence type="predicted"/>
<reference evidence="1 2" key="2">
    <citation type="submission" date="2007-09" db="EMBL/GenBank/DDBJ databases">
        <authorList>
            <person name="Fulton L."/>
            <person name="Clifton S."/>
            <person name="Fulton B."/>
            <person name="Xu J."/>
            <person name="Minx P."/>
            <person name="Pepin K.H."/>
            <person name="Johnson M."/>
            <person name="Thiruvilangam P."/>
            <person name="Bhonagiri V."/>
            <person name="Nash W.E."/>
            <person name="Mardis E.R."/>
            <person name="Wilson R.K."/>
        </authorList>
    </citation>
    <scope>NUCLEOTIDE SEQUENCE [LARGE SCALE GENOMIC DNA]</scope>
    <source>
        <strain evidence="1 2">DSM 3991</strain>
    </source>
</reference>
<dbReference type="HOGENOM" id="CLU_3328028_0_0_9"/>
<gene>
    <name evidence="1" type="ORF">EUBDOL_00758</name>
</gene>
<organism evidence="1 2">
    <name type="scientific">Amedibacillus dolichus DSM 3991</name>
    <dbReference type="NCBI Taxonomy" id="428127"/>
    <lineage>
        <taxon>Bacteria</taxon>
        <taxon>Bacillati</taxon>
        <taxon>Bacillota</taxon>
        <taxon>Erysipelotrichia</taxon>
        <taxon>Erysipelotrichales</taxon>
        <taxon>Erysipelotrichaceae</taxon>
        <taxon>Amedibacillus</taxon>
    </lineage>
</organism>
<evidence type="ECO:0000313" key="2">
    <source>
        <dbReference type="Proteomes" id="UP000004090"/>
    </source>
</evidence>
<protein>
    <submittedName>
        <fullName evidence="1">Uncharacterized protein</fullName>
    </submittedName>
</protein>
<accession>A8RAA9</accession>
<comment type="caution">
    <text evidence="1">The sequence shown here is derived from an EMBL/GenBank/DDBJ whole genome shotgun (WGS) entry which is preliminary data.</text>
</comment>
<dbReference type="Proteomes" id="UP000004090">
    <property type="component" value="Unassembled WGS sequence"/>
</dbReference>
<dbReference type="STRING" id="428127.EUBDOL_00758"/>
<name>A8RAA9_9FIRM</name>